<dbReference type="RefSeq" id="WP_394824168.1">
    <property type="nucleotide sequence ID" value="NZ_CP089984.1"/>
</dbReference>
<gene>
    <name evidence="1" type="ORF">LZC94_42820</name>
</gene>
<protein>
    <submittedName>
        <fullName evidence="1">Uncharacterized protein</fullName>
    </submittedName>
</protein>
<name>A0ABZ2LZK6_9BACT</name>
<dbReference type="Proteomes" id="UP001370348">
    <property type="component" value="Chromosome"/>
</dbReference>
<evidence type="ECO:0000313" key="2">
    <source>
        <dbReference type="Proteomes" id="UP001370348"/>
    </source>
</evidence>
<evidence type="ECO:0000313" key="1">
    <source>
        <dbReference type="EMBL" id="WXB14546.1"/>
    </source>
</evidence>
<dbReference type="PROSITE" id="PS51257">
    <property type="entry name" value="PROKAR_LIPOPROTEIN"/>
    <property type="match status" value="1"/>
</dbReference>
<reference evidence="1 2" key="1">
    <citation type="submission" date="2021-12" db="EMBL/GenBank/DDBJ databases">
        <title>Discovery of the Pendulisporaceae a myxobacterial family with distinct sporulation behavior and unique specialized metabolism.</title>
        <authorList>
            <person name="Garcia R."/>
            <person name="Popoff A."/>
            <person name="Bader C.D."/>
            <person name="Loehr J."/>
            <person name="Walesch S."/>
            <person name="Walt C."/>
            <person name="Boldt J."/>
            <person name="Bunk B."/>
            <person name="Haeckl F.J.F.P.J."/>
            <person name="Gunesch A.P."/>
            <person name="Birkelbach J."/>
            <person name="Nuebel U."/>
            <person name="Pietschmann T."/>
            <person name="Bach T."/>
            <person name="Mueller R."/>
        </authorList>
    </citation>
    <scope>NUCLEOTIDE SEQUENCE [LARGE SCALE GENOMIC DNA]</scope>
    <source>
        <strain evidence="1 2">MSr11954</strain>
    </source>
</reference>
<sequence length="131" mass="14666">MTTKQNHQVTPLLIGCQFAMTSPPPGLELKYSARFVAGDAYERSLFEMSLDFGRRRDFQTMTSFPRHIGVVSVFDRGELLCEFLLDVSQQRRNLETSVLGLVAPKVSLNSRSWALLAAAAKVFKKPFITAP</sequence>
<keyword evidence="2" id="KW-1185">Reference proteome</keyword>
<organism evidence="1 2">
    <name type="scientific">Pendulispora albinea</name>
    <dbReference type="NCBI Taxonomy" id="2741071"/>
    <lineage>
        <taxon>Bacteria</taxon>
        <taxon>Pseudomonadati</taxon>
        <taxon>Myxococcota</taxon>
        <taxon>Myxococcia</taxon>
        <taxon>Myxococcales</taxon>
        <taxon>Sorangiineae</taxon>
        <taxon>Pendulisporaceae</taxon>
        <taxon>Pendulispora</taxon>
    </lineage>
</organism>
<dbReference type="EMBL" id="CP089984">
    <property type="protein sequence ID" value="WXB14546.1"/>
    <property type="molecule type" value="Genomic_DNA"/>
</dbReference>
<proteinExistence type="predicted"/>
<accession>A0ABZ2LZK6</accession>